<dbReference type="InterPro" id="IPR008979">
    <property type="entry name" value="Galactose-bd-like_sf"/>
</dbReference>
<dbReference type="EMBL" id="RBAL01000004">
    <property type="protein sequence ID" value="RKN44100.1"/>
    <property type="molecule type" value="Genomic_DNA"/>
</dbReference>
<evidence type="ECO:0000313" key="2">
    <source>
        <dbReference type="EMBL" id="RKN44100.1"/>
    </source>
</evidence>
<gene>
    <name evidence="2" type="ORF">D7294_10235</name>
</gene>
<accession>A0A3A9Z797</accession>
<feature type="domain" description="NAD glycohydrolase translocation F5/8 type C" evidence="1">
    <location>
        <begin position="46"/>
        <end position="172"/>
    </location>
</feature>
<sequence>MPGVLVALLLGGWLARDPIRELFSEAVEQTTEQEALHPARVGASSESGEHTAAAAFDGFHNRYWAPDAPGEATGEYLEAEFEEPVEVRTILVTPGSSANQDEFLRQARPASLTVTLLSGAEEVATETLSLKDEPGAQTFSVHGADVDRVRITVDSAFGTGDGRLLALAEVEFFGRR</sequence>
<reference evidence="2 3" key="1">
    <citation type="journal article" date="2014" name="Int. J. Syst. Evol. Microbiol.">
        <title>Streptomyces hoynatensis sp. nov., isolated from deep marine sediment.</title>
        <authorList>
            <person name="Veyisoglu A."/>
            <person name="Sahin N."/>
        </authorList>
    </citation>
    <scope>NUCLEOTIDE SEQUENCE [LARGE SCALE GENOMIC DNA]</scope>
    <source>
        <strain evidence="2 3">KCTC 29097</strain>
    </source>
</reference>
<dbReference type="Gene3D" id="2.60.120.260">
    <property type="entry name" value="Galactose-binding domain-like"/>
    <property type="match status" value="1"/>
</dbReference>
<proteinExistence type="predicted"/>
<dbReference type="SUPFAM" id="SSF49785">
    <property type="entry name" value="Galactose-binding domain-like"/>
    <property type="match status" value="1"/>
</dbReference>
<protein>
    <recommendedName>
        <fullName evidence="1">NAD glycohydrolase translocation F5/8 type C domain-containing protein</fullName>
    </recommendedName>
</protein>
<dbReference type="InterPro" id="IPR057561">
    <property type="entry name" value="NADase_transloc"/>
</dbReference>
<dbReference type="Proteomes" id="UP000272474">
    <property type="component" value="Unassembled WGS sequence"/>
</dbReference>
<organism evidence="2 3">
    <name type="scientific">Streptomyces hoynatensis</name>
    <dbReference type="NCBI Taxonomy" id="1141874"/>
    <lineage>
        <taxon>Bacteria</taxon>
        <taxon>Bacillati</taxon>
        <taxon>Actinomycetota</taxon>
        <taxon>Actinomycetes</taxon>
        <taxon>Kitasatosporales</taxon>
        <taxon>Streptomycetaceae</taxon>
        <taxon>Streptomyces</taxon>
    </lineage>
</organism>
<dbReference type="OrthoDB" id="3808044at2"/>
<evidence type="ECO:0000259" key="1">
    <source>
        <dbReference type="Pfam" id="PF25302"/>
    </source>
</evidence>
<dbReference type="Pfam" id="PF25302">
    <property type="entry name" value="NADase_transloc"/>
    <property type="match status" value="1"/>
</dbReference>
<comment type="caution">
    <text evidence="2">The sequence shown here is derived from an EMBL/GenBank/DDBJ whole genome shotgun (WGS) entry which is preliminary data.</text>
</comment>
<evidence type="ECO:0000313" key="3">
    <source>
        <dbReference type="Proteomes" id="UP000272474"/>
    </source>
</evidence>
<keyword evidence="3" id="KW-1185">Reference proteome</keyword>
<dbReference type="NCBIfam" id="NF047619">
    <property type="entry name" value="NADase_discoid"/>
    <property type="match status" value="1"/>
</dbReference>
<name>A0A3A9Z797_9ACTN</name>
<dbReference type="AlphaFoldDB" id="A0A3A9Z797"/>